<dbReference type="PANTHER" id="PTHR43280:SF34">
    <property type="entry name" value="ARAC-FAMILY TRANSCRIPTIONAL REGULATOR"/>
    <property type="match status" value="1"/>
</dbReference>
<protein>
    <submittedName>
        <fullName evidence="5">AraC-like transcriptional regulator</fullName>
    </submittedName>
</protein>
<dbReference type="RefSeq" id="WP_003687391.1">
    <property type="nucleotide sequence ID" value="NZ_CP045035.1"/>
</dbReference>
<dbReference type="InterPro" id="IPR009057">
    <property type="entry name" value="Homeodomain-like_sf"/>
</dbReference>
<dbReference type="InterPro" id="IPR011051">
    <property type="entry name" value="RmlC_Cupin_sf"/>
</dbReference>
<dbReference type="STRING" id="1618.IV36_GL000804"/>
<dbReference type="EMBL" id="JQAR01000002">
    <property type="protein sequence ID" value="KRN33071.1"/>
    <property type="molecule type" value="Genomic_DNA"/>
</dbReference>
<dbReference type="InterPro" id="IPR018060">
    <property type="entry name" value="HTH_AraC"/>
</dbReference>
<keyword evidence="2" id="KW-0238">DNA-binding</keyword>
<evidence type="ECO:0000256" key="1">
    <source>
        <dbReference type="ARBA" id="ARBA00023015"/>
    </source>
</evidence>
<evidence type="ECO:0000313" key="5">
    <source>
        <dbReference type="EMBL" id="KRN33071.1"/>
    </source>
</evidence>
<dbReference type="PANTHER" id="PTHR43280">
    <property type="entry name" value="ARAC-FAMILY TRANSCRIPTIONAL REGULATOR"/>
    <property type="match status" value="1"/>
</dbReference>
<dbReference type="GO" id="GO:0003700">
    <property type="term" value="F:DNA-binding transcription factor activity"/>
    <property type="evidence" value="ECO:0007669"/>
    <property type="project" value="InterPro"/>
</dbReference>
<evidence type="ECO:0000259" key="4">
    <source>
        <dbReference type="PROSITE" id="PS01124"/>
    </source>
</evidence>
<gene>
    <name evidence="5" type="ORF">IV36_GL000804</name>
</gene>
<feature type="domain" description="HTH araC/xylS-type" evidence="4">
    <location>
        <begin position="178"/>
        <end position="276"/>
    </location>
</feature>
<dbReference type="GeneID" id="98316026"/>
<accession>A0A0R2FXI2</accession>
<dbReference type="Gene3D" id="1.10.10.60">
    <property type="entry name" value="Homeodomain-like"/>
    <property type="match status" value="2"/>
</dbReference>
<organism evidence="5 6">
    <name type="scientific">Liquorilactobacillus mali</name>
    <dbReference type="NCBI Taxonomy" id="1618"/>
    <lineage>
        <taxon>Bacteria</taxon>
        <taxon>Bacillati</taxon>
        <taxon>Bacillota</taxon>
        <taxon>Bacilli</taxon>
        <taxon>Lactobacillales</taxon>
        <taxon>Lactobacillaceae</taxon>
        <taxon>Liquorilactobacillus</taxon>
    </lineage>
</organism>
<dbReference type="Proteomes" id="UP000051727">
    <property type="component" value="Unassembled WGS sequence"/>
</dbReference>
<dbReference type="PATRIC" id="fig|1618.3.peg.813"/>
<dbReference type="InterPro" id="IPR014710">
    <property type="entry name" value="RmlC-like_jellyroll"/>
</dbReference>
<evidence type="ECO:0000313" key="6">
    <source>
        <dbReference type="Proteomes" id="UP000051727"/>
    </source>
</evidence>
<evidence type="ECO:0000256" key="3">
    <source>
        <dbReference type="ARBA" id="ARBA00023163"/>
    </source>
</evidence>
<dbReference type="SUPFAM" id="SSF51182">
    <property type="entry name" value="RmlC-like cupins"/>
    <property type="match status" value="1"/>
</dbReference>
<dbReference type="AlphaFoldDB" id="A0A0R2FXI2"/>
<dbReference type="PROSITE" id="PS01124">
    <property type="entry name" value="HTH_ARAC_FAMILY_2"/>
    <property type="match status" value="1"/>
</dbReference>
<keyword evidence="1" id="KW-0805">Transcription regulation</keyword>
<dbReference type="Pfam" id="PF02311">
    <property type="entry name" value="AraC_binding"/>
    <property type="match status" value="1"/>
</dbReference>
<reference evidence="5 6" key="1">
    <citation type="journal article" date="2015" name="Genome Announc.">
        <title>Expanding the biotechnology potential of lactobacilli through comparative genomics of 213 strains and associated genera.</title>
        <authorList>
            <person name="Sun Z."/>
            <person name="Harris H.M."/>
            <person name="McCann A."/>
            <person name="Guo C."/>
            <person name="Argimon S."/>
            <person name="Zhang W."/>
            <person name="Yang X."/>
            <person name="Jeffery I.B."/>
            <person name="Cooney J.C."/>
            <person name="Kagawa T.F."/>
            <person name="Liu W."/>
            <person name="Song Y."/>
            <person name="Salvetti E."/>
            <person name="Wrobel A."/>
            <person name="Rasinkangas P."/>
            <person name="Parkhill J."/>
            <person name="Rea M.C."/>
            <person name="O'Sullivan O."/>
            <person name="Ritari J."/>
            <person name="Douillard F.P."/>
            <person name="Paul Ross R."/>
            <person name="Yang R."/>
            <person name="Briner A.E."/>
            <person name="Felis G.E."/>
            <person name="de Vos W.M."/>
            <person name="Barrangou R."/>
            <person name="Klaenhammer T.R."/>
            <person name="Caufield P.W."/>
            <person name="Cui Y."/>
            <person name="Zhang H."/>
            <person name="O'Toole P.W."/>
        </authorList>
    </citation>
    <scope>NUCLEOTIDE SEQUENCE [LARGE SCALE GENOMIC DNA]</scope>
    <source>
        <strain evidence="5 6">ATCC 27304</strain>
    </source>
</reference>
<proteinExistence type="predicted"/>
<dbReference type="Gene3D" id="2.60.120.10">
    <property type="entry name" value="Jelly Rolls"/>
    <property type="match status" value="1"/>
</dbReference>
<dbReference type="OrthoDB" id="9799319at2"/>
<dbReference type="SMART" id="SM00342">
    <property type="entry name" value="HTH_ARAC"/>
    <property type="match status" value="1"/>
</dbReference>
<dbReference type="InterPro" id="IPR003313">
    <property type="entry name" value="AraC-bd"/>
</dbReference>
<name>A0A0R2FXI2_9LACO</name>
<dbReference type="SUPFAM" id="SSF46689">
    <property type="entry name" value="Homeodomain-like"/>
    <property type="match status" value="1"/>
</dbReference>
<keyword evidence="3" id="KW-0804">Transcription</keyword>
<evidence type="ECO:0000256" key="2">
    <source>
        <dbReference type="ARBA" id="ARBA00023125"/>
    </source>
</evidence>
<dbReference type="Pfam" id="PF12833">
    <property type="entry name" value="HTH_18"/>
    <property type="match status" value="1"/>
</dbReference>
<sequence>MQITHELILTQNDYPFKLFDFHAFDLTRSFPFHWHQSTELLFCLEGSLNVKFINKEYILSKNDVIVINPNVVHETKSTERNWILCIQLPLKFLKSLTFGEYSEKFLFNLNTVKDRSSNSAELQSKLQLLTKIENSKDNYISKNIQIFSLLLNTINFLFNNYKQVPENSNSNEDLKFINLFIQFINQHYSEKITLHDVALHFSYSDTYCSKLIRNSLGITFKSFLNSVRVNQSINLMSNSKMTMSEIAEKCGFSDYRNLYNAFHALYNVSPTNYRQTIINNI</sequence>
<comment type="caution">
    <text evidence="5">The sequence shown here is derived from an EMBL/GenBank/DDBJ whole genome shotgun (WGS) entry which is preliminary data.</text>
</comment>
<dbReference type="GO" id="GO:0043565">
    <property type="term" value="F:sequence-specific DNA binding"/>
    <property type="evidence" value="ECO:0007669"/>
    <property type="project" value="InterPro"/>
</dbReference>